<gene>
    <name evidence="2" type="ORF">SISSUDRAFT_1128289</name>
</gene>
<dbReference type="InterPro" id="IPR011050">
    <property type="entry name" value="Pectin_lyase_fold/virulence"/>
</dbReference>
<feature type="region of interest" description="Disordered" evidence="1">
    <location>
        <begin position="1"/>
        <end position="23"/>
    </location>
</feature>
<evidence type="ECO:0000313" key="3">
    <source>
        <dbReference type="Proteomes" id="UP000076798"/>
    </source>
</evidence>
<reference evidence="2 3" key="1">
    <citation type="journal article" date="2016" name="Mol. Biol. Evol.">
        <title>Comparative Genomics of Early-Diverging Mushroom-Forming Fungi Provides Insights into the Origins of Lignocellulose Decay Capabilities.</title>
        <authorList>
            <person name="Nagy L.G."/>
            <person name="Riley R."/>
            <person name="Tritt A."/>
            <person name="Adam C."/>
            <person name="Daum C."/>
            <person name="Floudas D."/>
            <person name="Sun H."/>
            <person name="Yadav J.S."/>
            <person name="Pangilinan J."/>
            <person name="Larsson K.H."/>
            <person name="Matsuura K."/>
            <person name="Barry K."/>
            <person name="Labutti K."/>
            <person name="Kuo R."/>
            <person name="Ohm R.A."/>
            <person name="Bhattacharya S.S."/>
            <person name="Shirouzu T."/>
            <person name="Yoshinaga Y."/>
            <person name="Martin F.M."/>
            <person name="Grigoriev I.V."/>
            <person name="Hibbett D.S."/>
        </authorList>
    </citation>
    <scope>NUCLEOTIDE SEQUENCE [LARGE SCALE GENOMIC DNA]</scope>
    <source>
        <strain evidence="2 3">HHB10207 ss-3</strain>
    </source>
</reference>
<feature type="compositionally biased region" description="Polar residues" evidence="1">
    <location>
        <begin position="1"/>
        <end position="12"/>
    </location>
</feature>
<protein>
    <submittedName>
        <fullName evidence="2">Uncharacterized protein</fullName>
    </submittedName>
</protein>
<name>A0A166E1J2_9AGAM</name>
<dbReference type="AlphaFoldDB" id="A0A166E1J2"/>
<sequence length="654" mass="71813">MTRHSSQSTRCESGNPGAIYPPGGYPTPELTMFALGKSDILTEGPNTSATIQKALDNLGPSSTLYLPPGSVWDVHDTIFLHEYQEIATLGYPTQESELALLQATKDLKKYLIQGFGKCGVRIRNLAFDGGREKYGWSADCGVMVLMGQTAVHQVVDRCVIRHPRNWSCIQAFEGSQNVRFTNNIIGPAGKDESNRWADGISFAGTDGLVAGNHIIDGTDGGIVIFGAPGSLITSNTITTKSQVCLNAIAMVDWQPHKGNYTWTRVLHNTIEVEGSYVKCGIAQGPRAFSHNGDGVINSGAIVMNNLITSSGTSTGSIGYGFSLVDVANWTTLGNVSAPSVKYEGDISRTLPNLLATPAAFVFDQPLKDNVVKQKEYVRGRISYLLAVQPGRTPIRAFGPGEFRLRVNESFSLSKVRISFDEDGDVRIRKLPGGEPLWEMGLKGKDLGHDPLFIVDGIGRLRITDHTGAVKHDCAPHAPPHDPQDHVTGVPTIRISEEAPYLALVNPVGSILFASHYIDRMGQEMRNGHYVCRPLPDGRVLIWTLSPYCQWLTLRSKLPHQKLNTVPVTWPLDRNQWEVVWSTPNKPREEPDLKTFLAFQGDGNIVIYGTEPGARWASGTHARQPPARYVKYGIGTEADPFVQILDEQQKRIWHS</sequence>
<evidence type="ECO:0000256" key="1">
    <source>
        <dbReference type="SAM" id="MobiDB-lite"/>
    </source>
</evidence>
<organism evidence="2 3">
    <name type="scientific">Sistotremastrum suecicum HHB10207 ss-3</name>
    <dbReference type="NCBI Taxonomy" id="1314776"/>
    <lineage>
        <taxon>Eukaryota</taxon>
        <taxon>Fungi</taxon>
        <taxon>Dikarya</taxon>
        <taxon>Basidiomycota</taxon>
        <taxon>Agaricomycotina</taxon>
        <taxon>Agaricomycetes</taxon>
        <taxon>Sistotremastrales</taxon>
        <taxon>Sistotremastraceae</taxon>
        <taxon>Sistotremastrum</taxon>
    </lineage>
</organism>
<dbReference type="EMBL" id="KV428051">
    <property type="protein sequence ID" value="KZT39120.1"/>
    <property type="molecule type" value="Genomic_DNA"/>
</dbReference>
<accession>A0A166E1J2</accession>
<keyword evidence="3" id="KW-1185">Reference proteome</keyword>
<proteinExistence type="predicted"/>
<dbReference type="OrthoDB" id="2587928at2759"/>
<dbReference type="InterPro" id="IPR036426">
    <property type="entry name" value="Bulb-type_lectin_dom_sf"/>
</dbReference>
<evidence type="ECO:0000313" key="2">
    <source>
        <dbReference type="EMBL" id="KZT39120.1"/>
    </source>
</evidence>
<dbReference type="InterPro" id="IPR012334">
    <property type="entry name" value="Pectin_lyas_fold"/>
</dbReference>
<dbReference type="SUPFAM" id="SSF51110">
    <property type="entry name" value="alpha-D-mannose-specific plant lectins"/>
    <property type="match status" value="1"/>
</dbReference>
<dbReference type="SUPFAM" id="SSF51126">
    <property type="entry name" value="Pectin lyase-like"/>
    <property type="match status" value="1"/>
</dbReference>
<dbReference type="Gene3D" id="2.160.20.10">
    <property type="entry name" value="Single-stranded right-handed beta-helix, Pectin lyase-like"/>
    <property type="match status" value="1"/>
</dbReference>
<dbReference type="Gene3D" id="2.90.10.10">
    <property type="entry name" value="Bulb-type lectin domain"/>
    <property type="match status" value="1"/>
</dbReference>
<dbReference type="Proteomes" id="UP000076798">
    <property type="component" value="Unassembled WGS sequence"/>
</dbReference>
<dbReference type="STRING" id="1314776.A0A166E1J2"/>